<evidence type="ECO:0000256" key="6">
    <source>
        <dbReference type="ARBA" id="ARBA00022553"/>
    </source>
</evidence>
<sequence length="972" mass="109462">MLLLVLQENANQAGHTKLLRLRIVAGHSLAKKDIFGASDPYVRIDLVKAKGDGYTVLDSLYTKTKKKTLHPKWDEEFVIKVDPQEHKIIMEVFDENRLTRDDFLGLVELSLAGLPVEQPGRHIPHKYYLLRRRSNKSRVKGHLQVYHAFLAEGDEATQESTPHSADEVSAGWEVVDPEEVPQGASQGFSGTETPPSPLPSGWEEREDACGRIYYVNHLARTTQWERPTQGDTREEGAAAHQRSLELAQEFRRRVHISVDDTVDQVPGTDTSHPEEPQVPSPTPDGLPVTGTSGLSSGALLSGGTVAEEQRGGVDGTQRGGTSVQCATAVYSGACTVFYFLTLPPVAVRLARLHLDAPLPHRVAPWMAAFLQSCGLSFVDVWLASGGQTACASLKDSVLCTRNVTRLWDGRVYRFPVICIVILERAASLARGFPGARLWESRLLLSLSVSFVIVCVSSCDDSQVESIVNAYRNFQPMEACVRPPVTGPQPSPEGLPSGWSLQVAPNGRLFFIDHNTKTTTWEASKVNKRLASVLPAHVFPSIVHPIARDGWEERIHTDGRIFFIDHTARITQWDDPRFNNPNVAGPAVPYSRDYKSKYEYLKSKLPKPPGNVPNKFELKVSRSRILEDSYRILSGVTCVDRLRSKLWVEFDGEEVLDYGGASREFFYLLSREMFNPYYGLFEYSAADNYTLQINPCSGMCNEDHLSYFKFIGRMAGMAVYHGKLLDAFFIRPFYKMMLGKPITIKDMESVDTEYYNSLRWIMDNDPADLDLRFSVDEDLFGQMQQRELTAGGADLAVTQENKGRYVDLVIQWRFASRVRPQMNAFLEGLNELVPLALLRLFDEHELELLMCGIGQIDVRDWRRHTVYKGGYHANHVVVQWFWRLVLSFSNEMRSRLLQFVTGTSRVPMNGFAELHGSNGPQPFTLERWGSPSNLPRSHTCFNRLDLPMYESYQDLREKLVQAIEGSESFGGVD</sequence>
<dbReference type="HOGENOM" id="CLU_002173_0_3_1"/>
<dbReference type="InterPro" id="IPR035983">
    <property type="entry name" value="Hect_E3_ubiquitin_ligase"/>
</dbReference>
<dbReference type="GO" id="GO:0016874">
    <property type="term" value="F:ligase activity"/>
    <property type="evidence" value="ECO:0007669"/>
    <property type="project" value="UniProtKB-KW"/>
</dbReference>
<dbReference type="SUPFAM" id="SSF51045">
    <property type="entry name" value="WW domain"/>
    <property type="match status" value="3"/>
</dbReference>
<evidence type="ECO:0000256" key="11">
    <source>
        <dbReference type="PIRSR" id="PIRSR001569-1"/>
    </source>
</evidence>
<comment type="pathway">
    <text evidence="3">Protein modification; protein ubiquitination.</text>
</comment>
<dbReference type="GO" id="GO:0045879">
    <property type="term" value="P:negative regulation of smoothened signaling pathway"/>
    <property type="evidence" value="ECO:0007669"/>
    <property type="project" value="UniProtKB-ARBA"/>
</dbReference>
<dbReference type="GO" id="GO:0005737">
    <property type="term" value="C:cytoplasm"/>
    <property type="evidence" value="ECO:0000318"/>
    <property type="project" value="GO_Central"/>
</dbReference>
<reference evidence="18" key="2">
    <citation type="submission" date="2020-05" db="UniProtKB">
        <authorList>
            <consortium name="EnsemblMetazoa"/>
        </authorList>
    </citation>
    <scope>IDENTIFICATION</scope>
    <source>
        <strain evidence="18">wikel</strain>
    </source>
</reference>
<dbReference type="InterPro" id="IPR036020">
    <property type="entry name" value="WW_dom_sf"/>
</dbReference>
<evidence type="ECO:0000256" key="5">
    <source>
        <dbReference type="ARBA" id="ARBA00022490"/>
    </source>
</evidence>
<dbReference type="Proteomes" id="UP000001555">
    <property type="component" value="Unassembled WGS sequence"/>
</dbReference>
<keyword evidence="8" id="KW-0677">Repeat</keyword>
<dbReference type="InterPro" id="IPR001202">
    <property type="entry name" value="WW_dom"/>
</dbReference>
<dbReference type="VEuPathDB" id="VectorBase:ISCI021604"/>
<dbReference type="SUPFAM" id="SSF56204">
    <property type="entry name" value="Hect, E3 ligase catalytic domain"/>
    <property type="match status" value="1"/>
</dbReference>
<dbReference type="CDD" id="cd00078">
    <property type="entry name" value="HECTc"/>
    <property type="match status" value="1"/>
</dbReference>
<dbReference type="CDD" id="cd04033">
    <property type="entry name" value="C2_NEDD4_NEDD4L"/>
    <property type="match status" value="1"/>
</dbReference>
<dbReference type="GO" id="GO:0048814">
    <property type="term" value="P:regulation of dendrite morphogenesis"/>
    <property type="evidence" value="ECO:0000318"/>
    <property type="project" value="GO_Central"/>
</dbReference>
<dbReference type="VEuPathDB" id="VectorBase:ISCW021604"/>
<feature type="active site" description="Glycyl thioester intermediate" evidence="11 12">
    <location>
        <position position="939"/>
    </location>
</feature>
<dbReference type="Gene3D" id="3.30.2160.10">
    <property type="entry name" value="Hect, E3 ligase catalytic domain"/>
    <property type="match status" value="1"/>
</dbReference>
<evidence type="ECO:0000256" key="13">
    <source>
        <dbReference type="SAM" id="MobiDB-lite"/>
    </source>
</evidence>
<dbReference type="PROSITE" id="PS50237">
    <property type="entry name" value="HECT"/>
    <property type="match status" value="1"/>
</dbReference>
<evidence type="ECO:0000256" key="4">
    <source>
        <dbReference type="ARBA" id="ARBA00012485"/>
    </source>
</evidence>
<evidence type="ECO:0007829" key="20">
    <source>
        <dbReference type="PeptideAtlas" id="B7Q8Q0"/>
    </source>
</evidence>
<dbReference type="FunFam" id="3.90.1750.10:FF:000026">
    <property type="entry name" value="E3 ubiquitin-protein ligase HACE1"/>
    <property type="match status" value="1"/>
</dbReference>
<keyword evidence="6" id="KW-0597">Phosphoprotein</keyword>
<feature type="domain" description="WW" evidence="15">
    <location>
        <begin position="492"/>
        <end position="525"/>
    </location>
</feature>
<evidence type="ECO:0000256" key="10">
    <source>
        <dbReference type="ARBA" id="ARBA00022843"/>
    </source>
</evidence>
<evidence type="ECO:0000256" key="12">
    <source>
        <dbReference type="PROSITE-ProRule" id="PRU00104"/>
    </source>
</evidence>
<dbReference type="EMBL" id="ABJB010835269">
    <property type="status" value="NOT_ANNOTATED_CDS"/>
    <property type="molecule type" value="Genomic_DNA"/>
</dbReference>
<keyword evidence="10" id="KW-0832">Ubl conjugation</keyword>
<dbReference type="PROSITE" id="PS01159">
    <property type="entry name" value="WW_DOMAIN_1"/>
    <property type="match status" value="2"/>
</dbReference>
<feature type="compositionally biased region" description="Low complexity" evidence="13">
    <location>
        <begin position="289"/>
        <end position="304"/>
    </location>
</feature>
<keyword evidence="9 12" id="KW-0833">Ubl conjugation pathway</keyword>
<dbReference type="GO" id="GO:0006511">
    <property type="term" value="P:ubiquitin-dependent protein catabolic process"/>
    <property type="evidence" value="ECO:0000318"/>
    <property type="project" value="GO_Central"/>
</dbReference>
<dbReference type="Pfam" id="PF00168">
    <property type="entry name" value="C2"/>
    <property type="match status" value="1"/>
</dbReference>
<dbReference type="SMART" id="SM00456">
    <property type="entry name" value="WW"/>
    <property type="match status" value="3"/>
</dbReference>
<dbReference type="Gene3D" id="2.20.70.10">
    <property type="match status" value="2"/>
</dbReference>
<keyword evidence="20" id="KW-1267">Proteomics identification</keyword>
<comment type="subcellular location">
    <subcellularLocation>
        <location evidence="2">Cytoplasm</location>
    </subcellularLocation>
</comment>
<evidence type="ECO:0000313" key="17">
    <source>
        <dbReference type="EMBL" id="EEC15222.1"/>
    </source>
</evidence>
<dbReference type="PROSITE" id="PS50004">
    <property type="entry name" value="C2"/>
    <property type="match status" value="1"/>
</dbReference>
<dbReference type="PANTHER" id="PTHR11254">
    <property type="entry name" value="HECT DOMAIN UBIQUITIN-PROTEIN LIGASE"/>
    <property type="match status" value="1"/>
</dbReference>
<dbReference type="FunFam" id="3.90.1750.10:FF:000001">
    <property type="entry name" value="E3 ubiquitin-protein ligase NEDD4-like"/>
    <property type="match status" value="1"/>
</dbReference>
<dbReference type="OrthoDB" id="423283at2759"/>
<dbReference type="GO" id="GO:0019871">
    <property type="term" value="F:sodium channel inhibitor activity"/>
    <property type="evidence" value="ECO:0000318"/>
    <property type="project" value="GO_Central"/>
</dbReference>
<dbReference type="Pfam" id="PF00397">
    <property type="entry name" value="WW"/>
    <property type="match status" value="3"/>
</dbReference>
<dbReference type="CDD" id="cd00201">
    <property type="entry name" value="WW"/>
    <property type="match status" value="3"/>
</dbReference>
<feature type="region of interest" description="Disordered" evidence="13">
    <location>
        <begin position="180"/>
        <end position="203"/>
    </location>
</feature>
<dbReference type="Gene3D" id="3.30.2410.10">
    <property type="entry name" value="Hect, E3 ligase catalytic domain"/>
    <property type="match status" value="1"/>
</dbReference>
<evidence type="ECO:0000256" key="1">
    <source>
        <dbReference type="ARBA" id="ARBA00000885"/>
    </source>
</evidence>
<dbReference type="InParanoid" id="B7Q8Q0"/>
<dbReference type="SMART" id="SM00119">
    <property type="entry name" value="HECTc"/>
    <property type="match status" value="1"/>
</dbReference>
<dbReference type="InterPro" id="IPR024928">
    <property type="entry name" value="E3_ub_ligase_SMURF1"/>
</dbReference>
<dbReference type="FunFam" id="3.30.2410.10:FF:000001">
    <property type="entry name" value="E3 ubiquitin-protein ligase NEDD4-like"/>
    <property type="match status" value="1"/>
</dbReference>
<keyword evidence="17" id="KW-0436">Ligase</keyword>
<dbReference type="Gene3D" id="3.90.1750.10">
    <property type="entry name" value="Hect, E3 ligase catalytic domains"/>
    <property type="match status" value="1"/>
</dbReference>
<proteinExistence type="evidence at protein level"/>
<evidence type="ECO:0000256" key="9">
    <source>
        <dbReference type="ARBA" id="ARBA00022786"/>
    </source>
</evidence>
<dbReference type="GO" id="GO:0048260">
    <property type="term" value="P:positive regulation of receptor-mediated endocytosis"/>
    <property type="evidence" value="ECO:0007669"/>
    <property type="project" value="UniProtKB-ARBA"/>
</dbReference>
<dbReference type="FunCoup" id="B7Q8Q0">
    <property type="interactions" value="769"/>
</dbReference>
<dbReference type="InterPro" id="IPR000569">
    <property type="entry name" value="HECT_dom"/>
</dbReference>
<feature type="domain" description="WW" evidence="15">
    <location>
        <begin position="544"/>
        <end position="577"/>
    </location>
</feature>
<gene>
    <name evidence="17" type="ORF">IscW_ISCW021604</name>
</gene>
<dbReference type="VEuPathDB" id="VectorBase:ISCP_025187"/>
<dbReference type="STRING" id="6945.B7Q8Q0"/>
<dbReference type="PIRSF" id="PIRSF001569">
    <property type="entry name" value="E3_ub_ligase_SMURF1"/>
    <property type="match status" value="1"/>
</dbReference>
<dbReference type="PANTHER" id="PTHR11254:SF440">
    <property type="entry name" value="E3 UBIQUITIN-PROTEIN LIGASE NEDD-4"/>
    <property type="match status" value="1"/>
</dbReference>
<dbReference type="FunFam" id="2.60.40.150:FF:000096">
    <property type="entry name" value="E3 ubiquitin-protein ligase Nedd-4"/>
    <property type="match status" value="1"/>
</dbReference>
<dbReference type="InterPro" id="IPR035892">
    <property type="entry name" value="C2_domain_sf"/>
</dbReference>
<dbReference type="UniPathway" id="UPA00143"/>
<dbReference type="EC" id="2.3.2.26" evidence="4"/>
<feature type="compositionally biased region" description="Polar residues" evidence="13">
    <location>
        <begin position="183"/>
        <end position="193"/>
    </location>
</feature>
<dbReference type="SMART" id="SM00239">
    <property type="entry name" value="C2"/>
    <property type="match status" value="1"/>
</dbReference>
<dbReference type="InterPro" id="IPR050409">
    <property type="entry name" value="E3_ubiq-protein_ligase"/>
</dbReference>
<dbReference type="EMBL" id="DS885551">
    <property type="protein sequence ID" value="EEC15222.1"/>
    <property type="molecule type" value="Genomic_DNA"/>
</dbReference>
<dbReference type="EMBL" id="ABJB010262895">
    <property type="status" value="NOT_ANNOTATED_CDS"/>
    <property type="molecule type" value="Genomic_DNA"/>
</dbReference>
<feature type="domain" description="WW" evidence="15">
    <location>
        <begin position="196"/>
        <end position="229"/>
    </location>
</feature>
<evidence type="ECO:0000313" key="18">
    <source>
        <dbReference type="EnsemblMetazoa" id="ISCW021604-PA"/>
    </source>
</evidence>
<feature type="domain" description="C2" evidence="14">
    <location>
        <begin position="1"/>
        <end position="125"/>
    </location>
</feature>
<evidence type="ECO:0000259" key="15">
    <source>
        <dbReference type="PROSITE" id="PS50020"/>
    </source>
</evidence>
<dbReference type="EnsemblMetazoa" id="ISCW021604-RA">
    <property type="protein sequence ID" value="ISCW021604-PA"/>
    <property type="gene ID" value="ISCW021604"/>
</dbReference>
<dbReference type="FunFam" id="3.30.2160.10:FF:000001">
    <property type="entry name" value="E3 ubiquitin-protein ligase NEDD4-like"/>
    <property type="match status" value="1"/>
</dbReference>
<comment type="catalytic activity">
    <reaction evidence="1">
        <text>S-ubiquitinyl-[E2 ubiquitin-conjugating enzyme]-L-cysteine + [acceptor protein]-L-lysine = [E2 ubiquitin-conjugating enzyme]-L-cysteine + N(6)-ubiquitinyl-[acceptor protein]-L-lysine.</text>
        <dbReference type="EC" id="2.3.2.26"/>
    </reaction>
</comment>
<dbReference type="Pfam" id="PF00632">
    <property type="entry name" value="HECT"/>
    <property type="match status" value="1"/>
</dbReference>
<evidence type="ECO:0000259" key="16">
    <source>
        <dbReference type="PROSITE" id="PS50237"/>
    </source>
</evidence>
<dbReference type="EMBL" id="ABJB011112006">
    <property type="status" value="NOT_ANNOTATED_CDS"/>
    <property type="molecule type" value="Genomic_DNA"/>
</dbReference>
<evidence type="ECO:0000259" key="14">
    <source>
        <dbReference type="PROSITE" id="PS50004"/>
    </source>
</evidence>
<dbReference type="AlphaFoldDB" id="B7Q8Q0"/>
<dbReference type="GO" id="GO:0016567">
    <property type="term" value="P:protein ubiquitination"/>
    <property type="evidence" value="ECO:0007669"/>
    <property type="project" value="UniProtKB-UniPathway"/>
</dbReference>
<evidence type="ECO:0000313" key="19">
    <source>
        <dbReference type="Proteomes" id="UP000001555"/>
    </source>
</evidence>
<organism>
    <name type="scientific">Ixodes scapularis</name>
    <name type="common">Black-legged tick</name>
    <name type="synonym">Deer tick</name>
    <dbReference type="NCBI Taxonomy" id="6945"/>
    <lineage>
        <taxon>Eukaryota</taxon>
        <taxon>Metazoa</taxon>
        <taxon>Ecdysozoa</taxon>
        <taxon>Arthropoda</taxon>
        <taxon>Chelicerata</taxon>
        <taxon>Arachnida</taxon>
        <taxon>Acari</taxon>
        <taxon>Parasitiformes</taxon>
        <taxon>Ixodida</taxon>
        <taxon>Ixodoidea</taxon>
        <taxon>Ixodidae</taxon>
        <taxon>Ixodinae</taxon>
        <taxon>Ixodes</taxon>
    </lineage>
</organism>
<evidence type="ECO:0000256" key="3">
    <source>
        <dbReference type="ARBA" id="ARBA00004906"/>
    </source>
</evidence>
<keyword evidence="5" id="KW-0963">Cytoplasm</keyword>
<dbReference type="InterPro" id="IPR000008">
    <property type="entry name" value="C2_dom"/>
</dbReference>
<keyword evidence="19" id="KW-1185">Reference proteome</keyword>
<evidence type="ECO:0000256" key="7">
    <source>
        <dbReference type="ARBA" id="ARBA00022679"/>
    </source>
</evidence>
<dbReference type="PROSITE" id="PS50020">
    <property type="entry name" value="WW_DOMAIN_2"/>
    <property type="match status" value="3"/>
</dbReference>
<dbReference type="SUPFAM" id="SSF49562">
    <property type="entry name" value="C2 domain (Calcium/lipid-binding domain, CaLB)"/>
    <property type="match status" value="1"/>
</dbReference>
<accession>B7Q8Q0</accession>
<feature type="domain" description="HECT" evidence="16">
    <location>
        <begin position="641"/>
        <end position="971"/>
    </location>
</feature>
<dbReference type="PaxDb" id="6945-B7Q8Q0"/>
<feature type="region of interest" description="Disordered" evidence="13">
    <location>
        <begin position="257"/>
        <end position="320"/>
    </location>
</feature>
<reference evidence="17 19" key="1">
    <citation type="submission" date="2008-03" db="EMBL/GenBank/DDBJ databases">
        <title>Annotation of Ixodes scapularis.</title>
        <authorList>
            <consortium name="Ixodes scapularis Genome Project Consortium"/>
            <person name="Caler E."/>
            <person name="Hannick L.I."/>
            <person name="Bidwell S."/>
            <person name="Joardar V."/>
            <person name="Thiagarajan M."/>
            <person name="Amedeo P."/>
            <person name="Galinsky K.J."/>
            <person name="Schobel S."/>
            <person name="Inman J."/>
            <person name="Hostetler J."/>
            <person name="Miller J."/>
            <person name="Hammond M."/>
            <person name="Megy K."/>
            <person name="Lawson D."/>
            <person name="Kodira C."/>
            <person name="Sutton G."/>
            <person name="Meyer J."/>
            <person name="Hill C.A."/>
            <person name="Birren B."/>
            <person name="Nene V."/>
            <person name="Collins F."/>
            <person name="Alarcon-Chaidez F."/>
            <person name="Wikel S."/>
            <person name="Strausberg R."/>
        </authorList>
    </citation>
    <scope>NUCLEOTIDE SEQUENCE [LARGE SCALE GENOMIC DNA]</scope>
    <source>
        <strain evidence="19">Wikel</strain>
        <strain evidence="17">Wikel colony</strain>
    </source>
</reference>
<keyword evidence="7" id="KW-0808">Transferase</keyword>
<name>B7Q8Q0_IXOSC</name>
<dbReference type="Gene3D" id="2.60.40.150">
    <property type="entry name" value="C2 domain"/>
    <property type="match status" value="1"/>
</dbReference>
<protein>
    <recommendedName>
        <fullName evidence="4">HECT-type E3 ubiquitin transferase</fullName>
        <ecNumber evidence="4">2.3.2.26</ecNumber>
    </recommendedName>
</protein>
<dbReference type="GO" id="GO:0061630">
    <property type="term" value="F:ubiquitin protein ligase activity"/>
    <property type="evidence" value="ECO:0000318"/>
    <property type="project" value="GO_Central"/>
</dbReference>
<evidence type="ECO:0000256" key="8">
    <source>
        <dbReference type="ARBA" id="ARBA00022737"/>
    </source>
</evidence>
<dbReference type="EMBL" id="ABJB010260555">
    <property type="status" value="NOT_ANNOTATED_CDS"/>
    <property type="molecule type" value="Genomic_DNA"/>
</dbReference>
<evidence type="ECO:0000256" key="2">
    <source>
        <dbReference type="ARBA" id="ARBA00004496"/>
    </source>
</evidence>